<evidence type="ECO:0000259" key="5">
    <source>
        <dbReference type="Pfam" id="PF00370"/>
    </source>
</evidence>
<gene>
    <name evidence="7" type="ORF">VLY81_12825</name>
</gene>
<dbReference type="InterPro" id="IPR000577">
    <property type="entry name" value="Carb_kinase_FGGY"/>
</dbReference>
<evidence type="ECO:0000256" key="2">
    <source>
        <dbReference type="ARBA" id="ARBA00022679"/>
    </source>
</evidence>
<protein>
    <submittedName>
        <fullName evidence="7">FGGY family carbohydrate kinase</fullName>
    </submittedName>
</protein>
<dbReference type="Pfam" id="PF00370">
    <property type="entry name" value="FGGY_N"/>
    <property type="match status" value="1"/>
</dbReference>
<keyword evidence="3 4" id="KW-0418">Kinase</keyword>
<evidence type="ECO:0000256" key="4">
    <source>
        <dbReference type="RuleBase" id="RU003733"/>
    </source>
</evidence>
<dbReference type="Proteomes" id="UP001333102">
    <property type="component" value="Chromosome"/>
</dbReference>
<organism evidence="7 8">
    <name type="scientific">Geochorda subterranea</name>
    <dbReference type="NCBI Taxonomy" id="3109564"/>
    <lineage>
        <taxon>Bacteria</taxon>
        <taxon>Bacillati</taxon>
        <taxon>Bacillota</taxon>
        <taxon>Limnochordia</taxon>
        <taxon>Limnochordales</taxon>
        <taxon>Geochordaceae</taxon>
        <taxon>Geochorda</taxon>
    </lineage>
</organism>
<evidence type="ECO:0000256" key="3">
    <source>
        <dbReference type="ARBA" id="ARBA00022777"/>
    </source>
</evidence>
<dbReference type="GO" id="GO:0016301">
    <property type="term" value="F:kinase activity"/>
    <property type="evidence" value="ECO:0007669"/>
    <property type="project" value="UniProtKB-KW"/>
</dbReference>
<feature type="domain" description="Carbohydrate kinase FGGY C-terminal" evidence="6">
    <location>
        <begin position="260"/>
        <end position="452"/>
    </location>
</feature>
<proteinExistence type="inferred from homology"/>
<dbReference type="InterPro" id="IPR043129">
    <property type="entry name" value="ATPase_NBD"/>
</dbReference>
<evidence type="ECO:0000256" key="1">
    <source>
        <dbReference type="ARBA" id="ARBA00009156"/>
    </source>
</evidence>
<dbReference type="InterPro" id="IPR050406">
    <property type="entry name" value="FGGY_Carb_Kinase"/>
</dbReference>
<dbReference type="PANTHER" id="PTHR43095:SF5">
    <property type="entry name" value="XYLULOSE KINASE"/>
    <property type="match status" value="1"/>
</dbReference>
<reference evidence="8" key="1">
    <citation type="submission" date="2023-12" db="EMBL/GenBank/DDBJ databases">
        <title>Novel isolates from deep terrestrial aquifers shed light on the physiology and ecology of the class Limnochordia.</title>
        <authorList>
            <person name="Karnachuk O.V."/>
            <person name="Lukina A.P."/>
            <person name="Avakyan M.R."/>
            <person name="Kadnikov V."/>
            <person name="Begmatov S."/>
            <person name="Beletsky A.V."/>
            <person name="Mardanov A.V."/>
            <person name="Ravin N.V."/>
        </authorList>
    </citation>
    <scope>NUCLEOTIDE SEQUENCE [LARGE SCALE GENOMIC DNA]</scope>
    <source>
        <strain evidence="8">LN</strain>
    </source>
</reference>
<keyword evidence="2 4" id="KW-0808">Transferase</keyword>
<dbReference type="Gene3D" id="3.30.420.40">
    <property type="match status" value="2"/>
</dbReference>
<sequence length="506" mass="54721">MARTTLLAIDVGTTACKAALVDTEGTVVAVGQAEYPTHHPRPLWAEQDPEDWWQAAIAATRAALEAAEASTPEVAAIALSSQRETVALTDRDGRPLARAISWMDRRGAEEIGALVRRWGAEAIHRATGMVPDATFTLAKLLWLKRHEPALLARTRWLLQPRDFVAHRLTGRFVTDPSLASRTMMWEMERGRWWAPAFDEIGIDPERFPPVTPSHAVVGGLSPEAGRALGLRAGVPVVTGGGDRCCEALGVGLVAGEAMESTGTTSNLSTVASSLPAQRDPRLTYTAHVLPGQWLAEQGLNATGAILRWLRALAYAEEHRRAREAGEDVYRLMGEEAARVPAGAEGLVMLPYFMGARAPRWQPLARGALVGLTLEHGRAHLVRAALESVAYELRACRTVLEEAGLSPTTVVAMGGGARSRLWLEIKAAVMGMPVRTPRVGLAASLGAAVLAGWGIGLFSEPVATARRFNPGAFTVTPEPALRATYEALARRYERLVRRMLALYEEIE</sequence>
<dbReference type="Pfam" id="PF02782">
    <property type="entry name" value="FGGY_C"/>
    <property type="match status" value="1"/>
</dbReference>
<feature type="domain" description="Carbohydrate kinase FGGY N-terminal" evidence="5">
    <location>
        <begin position="6"/>
        <end position="249"/>
    </location>
</feature>
<dbReference type="PIRSF" id="PIRSF000538">
    <property type="entry name" value="GlpK"/>
    <property type="match status" value="1"/>
</dbReference>
<dbReference type="PROSITE" id="PS00445">
    <property type="entry name" value="FGGY_KINASES_2"/>
    <property type="match status" value="1"/>
</dbReference>
<dbReference type="InterPro" id="IPR018485">
    <property type="entry name" value="FGGY_C"/>
</dbReference>
<accession>A0ABZ1BN66</accession>
<dbReference type="CDD" id="cd07808">
    <property type="entry name" value="ASKHA_NBD_FGGY_EcXK-like"/>
    <property type="match status" value="1"/>
</dbReference>
<evidence type="ECO:0000259" key="6">
    <source>
        <dbReference type="Pfam" id="PF02782"/>
    </source>
</evidence>
<evidence type="ECO:0000313" key="7">
    <source>
        <dbReference type="EMBL" id="WRP14289.1"/>
    </source>
</evidence>
<dbReference type="SUPFAM" id="SSF53067">
    <property type="entry name" value="Actin-like ATPase domain"/>
    <property type="match status" value="2"/>
</dbReference>
<dbReference type="InterPro" id="IPR018484">
    <property type="entry name" value="FGGY_N"/>
</dbReference>
<dbReference type="EMBL" id="CP141614">
    <property type="protein sequence ID" value="WRP14289.1"/>
    <property type="molecule type" value="Genomic_DNA"/>
</dbReference>
<dbReference type="PANTHER" id="PTHR43095">
    <property type="entry name" value="SUGAR KINASE"/>
    <property type="match status" value="1"/>
</dbReference>
<name>A0ABZ1BN66_9FIRM</name>
<keyword evidence="8" id="KW-1185">Reference proteome</keyword>
<dbReference type="InterPro" id="IPR018483">
    <property type="entry name" value="Carb_kinase_FGGY_CS"/>
</dbReference>
<evidence type="ECO:0000313" key="8">
    <source>
        <dbReference type="Proteomes" id="UP001333102"/>
    </source>
</evidence>
<dbReference type="RefSeq" id="WP_324668598.1">
    <property type="nucleotide sequence ID" value="NZ_CP141614.1"/>
</dbReference>
<comment type="similarity">
    <text evidence="1 4">Belongs to the FGGY kinase family.</text>
</comment>